<evidence type="ECO:0000259" key="2">
    <source>
        <dbReference type="PROSITE" id="PS50885"/>
    </source>
</evidence>
<accession>A0A494G9D9</accession>
<dbReference type="GO" id="GO:0016020">
    <property type="term" value="C:membrane"/>
    <property type="evidence" value="ECO:0007669"/>
    <property type="project" value="InterPro"/>
</dbReference>
<evidence type="ECO:0000313" key="4">
    <source>
        <dbReference type="Proteomes" id="UP000004994"/>
    </source>
</evidence>
<dbReference type="Pfam" id="PF00672">
    <property type="entry name" value="HAMP"/>
    <property type="match status" value="1"/>
</dbReference>
<dbReference type="AlphaFoldDB" id="A0A494G9D9"/>
<dbReference type="EnsemblPlants" id="Solyc00g042120.2.1">
    <property type="protein sequence ID" value="Solyc00g042120.2.1.1.CDS"/>
    <property type="gene ID" value="Solyc00g042120.2"/>
</dbReference>
<dbReference type="InParanoid" id="A0A494G9D9"/>
<feature type="transmembrane region" description="Helical" evidence="1">
    <location>
        <begin position="196"/>
        <end position="216"/>
    </location>
</feature>
<keyword evidence="1" id="KW-1133">Transmembrane helix</keyword>
<organism evidence="3">
    <name type="scientific">Solanum lycopersicum</name>
    <name type="common">Tomato</name>
    <name type="synonym">Lycopersicon esculentum</name>
    <dbReference type="NCBI Taxonomy" id="4081"/>
    <lineage>
        <taxon>Eukaryota</taxon>
        <taxon>Viridiplantae</taxon>
        <taxon>Streptophyta</taxon>
        <taxon>Embryophyta</taxon>
        <taxon>Tracheophyta</taxon>
        <taxon>Spermatophyta</taxon>
        <taxon>Magnoliopsida</taxon>
        <taxon>eudicotyledons</taxon>
        <taxon>Gunneridae</taxon>
        <taxon>Pentapetalae</taxon>
        <taxon>asterids</taxon>
        <taxon>lamiids</taxon>
        <taxon>Solanales</taxon>
        <taxon>Solanaceae</taxon>
        <taxon>Solanoideae</taxon>
        <taxon>Solaneae</taxon>
        <taxon>Solanum</taxon>
        <taxon>Solanum subgen. Lycopersicon</taxon>
    </lineage>
</organism>
<keyword evidence="4" id="KW-1185">Reference proteome</keyword>
<feature type="transmembrane region" description="Helical" evidence="1">
    <location>
        <begin position="26"/>
        <end position="52"/>
    </location>
</feature>
<dbReference type="SUPFAM" id="SSF158472">
    <property type="entry name" value="HAMP domain-like"/>
    <property type="match status" value="1"/>
</dbReference>
<dbReference type="InterPro" id="IPR003660">
    <property type="entry name" value="HAMP_dom"/>
</dbReference>
<feature type="domain" description="HAMP" evidence="2">
    <location>
        <begin position="221"/>
        <end position="274"/>
    </location>
</feature>
<proteinExistence type="predicted"/>
<dbReference type="PaxDb" id="4081-Solyc00g042120.1.1"/>
<dbReference type="SMART" id="SM00304">
    <property type="entry name" value="HAMP"/>
    <property type="match status" value="1"/>
</dbReference>
<evidence type="ECO:0000313" key="3">
    <source>
        <dbReference type="EnsemblPlants" id="Solyc00g042120.2.1.1.CDS"/>
    </source>
</evidence>
<dbReference type="GO" id="GO:0007165">
    <property type="term" value="P:signal transduction"/>
    <property type="evidence" value="ECO:0007669"/>
    <property type="project" value="InterPro"/>
</dbReference>
<reference evidence="3" key="1">
    <citation type="journal article" date="2012" name="Nature">
        <title>The tomato genome sequence provides insights into fleshy fruit evolution.</title>
        <authorList>
            <consortium name="Tomato Genome Consortium"/>
        </authorList>
    </citation>
    <scope>NUCLEOTIDE SEQUENCE [LARGE SCALE GENOMIC DNA]</scope>
    <source>
        <strain evidence="3">cv. Heinz 1706</strain>
    </source>
</reference>
<sequence length="276" mass="29965">MILPLVRSLRLEPGATLSIAVQLRRVLIALLTIQALLASLMIGGALLSASAVHRLIEDRMAPISELQGVTDSYVAALTTAHKVKSNNLSRMGAIDAIKDARARIAADWAHFREHDLDDRHADAVARIDTARANADAAIETLSTMLRAKKLDDLEFFLSGRLYAAIDPLTVASATLIDDLRADAEREQEALAAHYNRAYVILALASVLAVLVGLWGARLVSRRIAAPLAEIAVATHRIADDRDASAIPGLDREDEIGDIARALRLARERSREARRLA</sequence>
<evidence type="ECO:0000256" key="1">
    <source>
        <dbReference type="SAM" id="Phobius"/>
    </source>
</evidence>
<protein>
    <recommendedName>
        <fullName evidence="2">HAMP domain-containing protein</fullName>
    </recommendedName>
</protein>
<keyword evidence="1" id="KW-0472">Membrane</keyword>
<dbReference type="Gramene" id="Solyc00g042120.2.1">
    <property type="protein sequence ID" value="Solyc00g042120.2.1.1.CDS"/>
    <property type="gene ID" value="Solyc00g042120.2"/>
</dbReference>
<keyword evidence="1" id="KW-0812">Transmembrane</keyword>
<name>A0A494G9D9_SOLLC</name>
<dbReference type="Proteomes" id="UP000004994">
    <property type="component" value="Unassembled WGS sequence"/>
</dbReference>
<reference evidence="3" key="2">
    <citation type="submission" date="2019-04" db="UniProtKB">
        <authorList>
            <consortium name="EnsemblPlants"/>
        </authorList>
    </citation>
    <scope>IDENTIFICATION</scope>
    <source>
        <strain evidence="3">cv. Heinz 1706</strain>
    </source>
</reference>
<dbReference type="PROSITE" id="PS50885">
    <property type="entry name" value="HAMP"/>
    <property type="match status" value="1"/>
</dbReference>
<dbReference type="Gene3D" id="6.10.340.10">
    <property type="match status" value="1"/>
</dbReference>